<evidence type="ECO:0000313" key="1">
    <source>
        <dbReference type="EMBL" id="OIN56094.1"/>
    </source>
</evidence>
<gene>
    <name evidence="1" type="ORF">BLX24_26340</name>
</gene>
<dbReference type="OrthoDB" id="839492at2"/>
<dbReference type="EMBL" id="MORL01000028">
    <property type="protein sequence ID" value="OIN56094.1"/>
    <property type="molecule type" value="Genomic_DNA"/>
</dbReference>
<dbReference type="SUPFAM" id="SSF47413">
    <property type="entry name" value="lambda repressor-like DNA-binding domains"/>
    <property type="match status" value="1"/>
</dbReference>
<dbReference type="Gene3D" id="1.10.260.40">
    <property type="entry name" value="lambda repressor-like DNA-binding domains"/>
    <property type="match status" value="1"/>
</dbReference>
<proteinExistence type="predicted"/>
<dbReference type="CDD" id="cd00093">
    <property type="entry name" value="HTH_XRE"/>
    <property type="match status" value="1"/>
</dbReference>
<dbReference type="InterPro" id="IPR001387">
    <property type="entry name" value="Cro/C1-type_HTH"/>
</dbReference>
<protein>
    <recommendedName>
        <fullName evidence="3">HTH cro/C1-type domain-containing protein</fullName>
    </recommendedName>
</protein>
<comment type="caution">
    <text evidence="1">The sequence shown here is derived from an EMBL/GenBank/DDBJ whole genome shotgun (WGS) entry which is preliminary data.</text>
</comment>
<dbReference type="GO" id="GO:0003677">
    <property type="term" value="F:DNA binding"/>
    <property type="evidence" value="ECO:0007669"/>
    <property type="project" value="InterPro"/>
</dbReference>
<accession>A0A1S2VBJ2</accession>
<dbReference type="InterPro" id="IPR010982">
    <property type="entry name" value="Lambda_DNA-bd_dom_sf"/>
</dbReference>
<dbReference type="RefSeq" id="WP_071506226.1">
    <property type="nucleotide sequence ID" value="NZ_MORL01000028.1"/>
</dbReference>
<sequence>MEATINGRLVELIKALKMSNLAFAKSIDKSSSTINYISDGKGKPSYDVLESIFTVYPNVSRDWLLMGEGDMFRKSAPSSNTSGDSYLQDYLSRLETQFKGLLAEKQSIIEDLKSVIQYQKELLGKPEGVPNSQVVSQGIRNTPFQVIQGAELGWVFKKFGS</sequence>
<name>A0A1S2VBJ2_9BACT</name>
<evidence type="ECO:0000313" key="2">
    <source>
        <dbReference type="Proteomes" id="UP000181790"/>
    </source>
</evidence>
<dbReference type="Proteomes" id="UP000181790">
    <property type="component" value="Unassembled WGS sequence"/>
</dbReference>
<dbReference type="AlphaFoldDB" id="A0A1S2VBJ2"/>
<evidence type="ECO:0008006" key="3">
    <source>
        <dbReference type="Google" id="ProtNLM"/>
    </source>
</evidence>
<reference evidence="1 2" key="1">
    <citation type="submission" date="2016-10" db="EMBL/GenBank/DDBJ databases">
        <title>Arsenicibacter rosenii gen. nov., sp. nov., an efficient arsenic-methylating bacterium isolated from an arsenic-contaminated paddy soil.</title>
        <authorList>
            <person name="Huang K."/>
        </authorList>
    </citation>
    <scope>NUCLEOTIDE SEQUENCE [LARGE SCALE GENOMIC DNA]</scope>
    <source>
        <strain evidence="1 2">SM-1</strain>
    </source>
</reference>
<keyword evidence="2" id="KW-1185">Reference proteome</keyword>
<organism evidence="1 2">
    <name type="scientific">Arsenicibacter rosenii</name>
    <dbReference type="NCBI Taxonomy" id="1750698"/>
    <lineage>
        <taxon>Bacteria</taxon>
        <taxon>Pseudomonadati</taxon>
        <taxon>Bacteroidota</taxon>
        <taxon>Cytophagia</taxon>
        <taxon>Cytophagales</taxon>
        <taxon>Spirosomataceae</taxon>
        <taxon>Arsenicibacter</taxon>
    </lineage>
</organism>